<dbReference type="InterPro" id="IPR014790">
    <property type="entry name" value="MutL_C"/>
</dbReference>
<comment type="function">
    <text evidence="4">This protein is involved in the repair of mismatches in DNA. It is required for dam-dependent methyl-directed DNA mismatch repair. May act as a 'molecular matchmaker', a protein that promotes the formation of a stable complex between two or more DNA-binding proteins in an ATP-dependent manner without itself being part of a final effector complex.</text>
</comment>
<dbReference type="CDD" id="cd00782">
    <property type="entry name" value="MutL_Trans"/>
    <property type="match status" value="1"/>
</dbReference>
<dbReference type="InterPro" id="IPR002099">
    <property type="entry name" value="MutL/Mlh/PMS"/>
</dbReference>
<dbReference type="NCBIfam" id="TIGR00585">
    <property type="entry name" value="mutl"/>
    <property type="match status" value="1"/>
</dbReference>
<keyword evidence="8" id="KW-0378">Hydrolase</keyword>
<feature type="compositionally biased region" description="Polar residues" evidence="5">
    <location>
        <begin position="462"/>
        <end position="484"/>
    </location>
</feature>
<evidence type="ECO:0000313" key="8">
    <source>
        <dbReference type="EMBL" id="MFD1640362.1"/>
    </source>
</evidence>
<evidence type="ECO:0000256" key="4">
    <source>
        <dbReference type="HAMAP-Rule" id="MF_00149"/>
    </source>
</evidence>
<dbReference type="Proteomes" id="UP001597052">
    <property type="component" value="Unassembled WGS sequence"/>
</dbReference>
<dbReference type="InterPro" id="IPR042120">
    <property type="entry name" value="MutL_C_dimsub"/>
</dbReference>
<dbReference type="SUPFAM" id="SSF118116">
    <property type="entry name" value="DNA mismatch repair protein MutL"/>
    <property type="match status" value="1"/>
</dbReference>
<dbReference type="InterPro" id="IPR020568">
    <property type="entry name" value="Ribosomal_Su5_D2-typ_SF"/>
</dbReference>
<evidence type="ECO:0000256" key="3">
    <source>
        <dbReference type="ARBA" id="ARBA00023204"/>
    </source>
</evidence>
<dbReference type="InterPro" id="IPR014762">
    <property type="entry name" value="DNA_mismatch_repair_CS"/>
</dbReference>
<feature type="region of interest" description="Disordered" evidence="5">
    <location>
        <begin position="340"/>
        <end position="528"/>
    </location>
</feature>
<gene>
    <name evidence="4 8" type="primary">mutL</name>
    <name evidence="8" type="ORF">ACFSBW_00545</name>
</gene>
<dbReference type="PANTHER" id="PTHR10073:SF12">
    <property type="entry name" value="DNA MISMATCH REPAIR PROTEIN MLH1"/>
    <property type="match status" value="1"/>
</dbReference>
<keyword evidence="8" id="KW-0540">Nuclease</keyword>
<organism evidence="8 9">
    <name type="scientific">Halohasta litorea</name>
    <dbReference type="NCBI Taxonomy" id="869891"/>
    <lineage>
        <taxon>Archaea</taxon>
        <taxon>Methanobacteriati</taxon>
        <taxon>Methanobacteriota</taxon>
        <taxon>Stenosarchaea group</taxon>
        <taxon>Halobacteria</taxon>
        <taxon>Halobacteriales</taxon>
        <taxon>Haloferacaceae</taxon>
        <taxon>Halohasta</taxon>
    </lineage>
</organism>
<protein>
    <recommendedName>
        <fullName evidence="4">DNA mismatch repair protein MutL</fullName>
    </recommendedName>
</protein>
<reference evidence="8 9" key="1">
    <citation type="journal article" date="2019" name="Int. J. Syst. Evol. Microbiol.">
        <title>The Global Catalogue of Microorganisms (GCM) 10K type strain sequencing project: providing services to taxonomists for standard genome sequencing and annotation.</title>
        <authorList>
            <consortium name="The Broad Institute Genomics Platform"/>
            <consortium name="The Broad Institute Genome Sequencing Center for Infectious Disease"/>
            <person name="Wu L."/>
            <person name="Ma J."/>
        </authorList>
    </citation>
    <scope>NUCLEOTIDE SEQUENCE [LARGE SCALE GENOMIC DNA]</scope>
    <source>
        <strain evidence="8 9">CGMCC 1.10593</strain>
    </source>
</reference>
<dbReference type="InterPro" id="IPR037198">
    <property type="entry name" value="MutL_C_sf"/>
</dbReference>
<feature type="region of interest" description="Disordered" evidence="5">
    <location>
        <begin position="119"/>
        <end position="138"/>
    </location>
</feature>
<dbReference type="HAMAP" id="MF_00149">
    <property type="entry name" value="DNA_mis_repair"/>
    <property type="match status" value="1"/>
</dbReference>
<dbReference type="SUPFAM" id="SSF54211">
    <property type="entry name" value="Ribosomal protein S5 domain 2-like"/>
    <property type="match status" value="1"/>
</dbReference>
<dbReference type="PANTHER" id="PTHR10073">
    <property type="entry name" value="DNA MISMATCH REPAIR PROTEIN MLH, PMS, MUTL"/>
    <property type="match status" value="1"/>
</dbReference>
<feature type="compositionally biased region" description="Low complexity" evidence="5">
    <location>
        <begin position="408"/>
        <end position="420"/>
    </location>
</feature>
<keyword evidence="8" id="KW-0255">Endonuclease</keyword>
<evidence type="ECO:0000256" key="5">
    <source>
        <dbReference type="SAM" id="MobiDB-lite"/>
    </source>
</evidence>
<feature type="compositionally biased region" description="Polar residues" evidence="5">
    <location>
        <begin position="492"/>
        <end position="505"/>
    </location>
</feature>
<dbReference type="GO" id="GO:0006298">
    <property type="term" value="P:mismatch repair"/>
    <property type="evidence" value="ECO:0007669"/>
    <property type="project" value="UniProtKB-UniRule"/>
</dbReference>
<dbReference type="InterPro" id="IPR020667">
    <property type="entry name" value="DNA_mismatch_repair_MutL"/>
</dbReference>
<dbReference type="SUPFAM" id="SSF55874">
    <property type="entry name" value="ATPase domain of HSP90 chaperone/DNA topoisomerase II/histidine kinase"/>
    <property type="match status" value="1"/>
</dbReference>
<dbReference type="Pfam" id="PF01119">
    <property type="entry name" value="DNA_mis_repair"/>
    <property type="match status" value="1"/>
</dbReference>
<dbReference type="InterPro" id="IPR013507">
    <property type="entry name" value="DNA_mismatch_S5_2-like"/>
</dbReference>
<keyword evidence="9" id="KW-1185">Reference proteome</keyword>
<evidence type="ECO:0000259" key="6">
    <source>
        <dbReference type="SMART" id="SM00853"/>
    </source>
</evidence>
<evidence type="ECO:0000256" key="2">
    <source>
        <dbReference type="ARBA" id="ARBA00022763"/>
    </source>
</evidence>
<dbReference type="Gene3D" id="3.30.230.10">
    <property type="match status" value="1"/>
</dbReference>
<dbReference type="Gene3D" id="3.30.1540.20">
    <property type="entry name" value="MutL, C-terminal domain, dimerisation subdomain"/>
    <property type="match status" value="1"/>
</dbReference>
<evidence type="ECO:0000256" key="1">
    <source>
        <dbReference type="ARBA" id="ARBA00006082"/>
    </source>
</evidence>
<dbReference type="SMART" id="SM00853">
    <property type="entry name" value="MutL_C"/>
    <property type="match status" value="1"/>
</dbReference>
<proteinExistence type="inferred from homology"/>
<accession>A0ABD6D4T2</accession>
<name>A0ABD6D4T2_9EURY</name>
<keyword evidence="3 4" id="KW-0234">DNA repair</keyword>
<dbReference type="RefSeq" id="WP_256397366.1">
    <property type="nucleotide sequence ID" value="NZ_JANHDJ010000007.1"/>
</dbReference>
<comment type="similarity">
    <text evidence="1 4">Belongs to the DNA mismatch repair MutL/HexB family.</text>
</comment>
<dbReference type="FunFam" id="3.30.565.10:FF:000003">
    <property type="entry name" value="DNA mismatch repair endonuclease MutL"/>
    <property type="match status" value="1"/>
</dbReference>
<dbReference type="Pfam" id="PF08676">
    <property type="entry name" value="MutL_C"/>
    <property type="match status" value="1"/>
</dbReference>
<dbReference type="SMART" id="SM01340">
    <property type="entry name" value="DNA_mis_repair"/>
    <property type="match status" value="1"/>
</dbReference>
<dbReference type="Gene3D" id="3.30.1370.100">
    <property type="entry name" value="MutL, C-terminal domain, regulatory subdomain"/>
    <property type="match status" value="1"/>
</dbReference>
<feature type="compositionally biased region" description="Acidic residues" evidence="5">
    <location>
        <begin position="363"/>
        <end position="376"/>
    </location>
</feature>
<dbReference type="InterPro" id="IPR036890">
    <property type="entry name" value="HATPase_C_sf"/>
</dbReference>
<dbReference type="GO" id="GO:0004519">
    <property type="term" value="F:endonuclease activity"/>
    <property type="evidence" value="ECO:0007669"/>
    <property type="project" value="UniProtKB-KW"/>
</dbReference>
<sequence length="733" mass="78111">MTDTHPEIRPLDESTVQRIAAGEVVERPASVVKELIENSLDAGASRIDVTVDRGGKNGIRVSDDGRGIPESELSRAVAEHATSKISGIDDLEAGVGSLGFRGEALSTIGAVSRLTIRSRPQGGTAGTELTVDGGTMGDPQPAGCPEGTTVEVEDLFFNTPARKKFLKRDSTEFDHINTVVSQYALANPEVAVSLTHNERELFATEGSGSLRSAVLAVYGREVAESMLEIEYSTEEDAPVDSISGLISHPETTRSTRAYLATFVNSRYVTAASLRGAVVDGYGGQLAPDRYPFAVLFVDVPPESVDVNVHPRKTEVRFDDEGGVTDLISEAVERTLVDGGLIRSGAPRGRSAPAETEIAPEGSDGADSETPSDEIGEPADSLPSRSASAAEEPPRETVDAEEPAPEPNSATESSEESVTAEPVDPSDEDSWTVDGLGGDSPKDTRQQAGSTTQAETNGGPKVSAQTAGETNSESASETSQPSPATNDPKPEYTESTTPTDQSTDRQYSFGKPTTQQTLTGGETTDGRQYDHLPDLRLLGQLYDTYLLAETDDGLILIDQHAADERVNYERLQETVADSPSTQALAEPVSLELTAREAALFDDHSESLAEVGFRAERRGTREIEVHAVPAAFSTTLDPELLRDALMEFVDAADGGEATVEAAVDELLADLACYPSITGNTSLTDGSAVDLLAALDDCENPYACPHGRPVIIEISREEIDDRFERDYPGHSGRRQE</sequence>
<feature type="domain" description="MutL C-terminal dimerisation" evidence="6">
    <location>
        <begin position="536"/>
        <end position="680"/>
    </location>
</feature>
<keyword evidence="2 4" id="KW-0227">DNA damage</keyword>
<dbReference type="AlphaFoldDB" id="A0ABD6D4T2"/>
<feature type="compositionally biased region" description="Low complexity" evidence="5">
    <location>
        <begin position="512"/>
        <end position="521"/>
    </location>
</feature>
<comment type="caution">
    <text evidence="8">The sequence shown here is derived from an EMBL/GenBank/DDBJ whole genome shotgun (WGS) entry which is preliminary data.</text>
</comment>
<evidence type="ECO:0000259" key="7">
    <source>
        <dbReference type="SMART" id="SM01340"/>
    </source>
</evidence>
<feature type="compositionally biased region" description="Polar residues" evidence="5">
    <location>
        <begin position="445"/>
        <end position="455"/>
    </location>
</feature>
<dbReference type="EMBL" id="JBHUDM010000001">
    <property type="protein sequence ID" value="MFD1640362.1"/>
    <property type="molecule type" value="Genomic_DNA"/>
</dbReference>
<dbReference type="Gene3D" id="3.30.565.10">
    <property type="entry name" value="Histidine kinase-like ATPase, C-terminal domain"/>
    <property type="match status" value="1"/>
</dbReference>
<dbReference type="InterPro" id="IPR042121">
    <property type="entry name" value="MutL_C_regsub"/>
</dbReference>
<dbReference type="Pfam" id="PF13589">
    <property type="entry name" value="HATPase_c_3"/>
    <property type="match status" value="1"/>
</dbReference>
<dbReference type="PROSITE" id="PS00058">
    <property type="entry name" value="DNA_MISMATCH_REPAIR_1"/>
    <property type="match status" value="1"/>
</dbReference>
<dbReference type="InterPro" id="IPR038973">
    <property type="entry name" value="MutL/Mlh/Pms-like"/>
</dbReference>
<feature type="domain" description="DNA mismatch repair protein S5" evidence="7">
    <location>
        <begin position="214"/>
        <end position="336"/>
    </location>
</feature>
<dbReference type="InterPro" id="IPR014721">
    <property type="entry name" value="Ribsml_uS5_D2-typ_fold_subgr"/>
</dbReference>
<evidence type="ECO:0000313" key="9">
    <source>
        <dbReference type="Proteomes" id="UP001597052"/>
    </source>
</evidence>
<dbReference type="CDD" id="cd16926">
    <property type="entry name" value="HATPase_MutL-MLH-PMS-like"/>
    <property type="match status" value="1"/>
</dbReference>